<comment type="caution">
    <text evidence="1">The sequence shown here is derived from an EMBL/GenBank/DDBJ whole genome shotgun (WGS) entry which is preliminary data.</text>
</comment>
<keyword evidence="2" id="KW-1185">Reference proteome</keyword>
<reference evidence="1" key="2">
    <citation type="submission" date="2020-11" db="EMBL/GenBank/DDBJ databases">
        <authorList>
            <person name="McCartney M.A."/>
            <person name="Auch B."/>
            <person name="Kono T."/>
            <person name="Mallez S."/>
            <person name="Becker A."/>
            <person name="Gohl D.M."/>
            <person name="Silverstein K.A.T."/>
            <person name="Koren S."/>
            <person name="Bechman K.B."/>
            <person name="Herman A."/>
            <person name="Abrahante J.E."/>
            <person name="Garbe J."/>
        </authorList>
    </citation>
    <scope>NUCLEOTIDE SEQUENCE</scope>
    <source>
        <strain evidence="1">Duluth1</strain>
        <tissue evidence="1">Whole animal</tissue>
    </source>
</reference>
<evidence type="ECO:0000313" key="2">
    <source>
        <dbReference type="Proteomes" id="UP000828390"/>
    </source>
</evidence>
<sequence length="79" mass="8891">MVSSNKEVTFISEQEGNSLNIYKLQVTEQDSNSINFYVTEQGGNSMKFYVTGNRKGDKCDNFSVTGNITGKELYELCDM</sequence>
<gene>
    <name evidence="1" type="ORF">DPMN_127870</name>
</gene>
<dbReference type="AlphaFoldDB" id="A0A9D4JVU9"/>
<accession>A0A9D4JVU9</accession>
<organism evidence="1 2">
    <name type="scientific">Dreissena polymorpha</name>
    <name type="common">Zebra mussel</name>
    <name type="synonym">Mytilus polymorpha</name>
    <dbReference type="NCBI Taxonomy" id="45954"/>
    <lineage>
        <taxon>Eukaryota</taxon>
        <taxon>Metazoa</taxon>
        <taxon>Spiralia</taxon>
        <taxon>Lophotrochozoa</taxon>
        <taxon>Mollusca</taxon>
        <taxon>Bivalvia</taxon>
        <taxon>Autobranchia</taxon>
        <taxon>Heteroconchia</taxon>
        <taxon>Euheterodonta</taxon>
        <taxon>Imparidentia</taxon>
        <taxon>Neoheterodontei</taxon>
        <taxon>Myida</taxon>
        <taxon>Dreissenoidea</taxon>
        <taxon>Dreissenidae</taxon>
        <taxon>Dreissena</taxon>
    </lineage>
</organism>
<protein>
    <submittedName>
        <fullName evidence="1">Uncharacterized protein</fullName>
    </submittedName>
</protein>
<proteinExistence type="predicted"/>
<reference evidence="1" key="1">
    <citation type="journal article" date="2019" name="bioRxiv">
        <title>The Genome of the Zebra Mussel, Dreissena polymorpha: A Resource for Invasive Species Research.</title>
        <authorList>
            <person name="McCartney M.A."/>
            <person name="Auch B."/>
            <person name="Kono T."/>
            <person name="Mallez S."/>
            <person name="Zhang Y."/>
            <person name="Obille A."/>
            <person name="Becker A."/>
            <person name="Abrahante J.E."/>
            <person name="Garbe J."/>
            <person name="Badalamenti J.P."/>
            <person name="Herman A."/>
            <person name="Mangelson H."/>
            <person name="Liachko I."/>
            <person name="Sullivan S."/>
            <person name="Sone E.D."/>
            <person name="Koren S."/>
            <person name="Silverstein K.A.T."/>
            <person name="Beckman K.B."/>
            <person name="Gohl D.M."/>
        </authorList>
    </citation>
    <scope>NUCLEOTIDE SEQUENCE</scope>
    <source>
        <strain evidence="1">Duluth1</strain>
        <tissue evidence="1">Whole animal</tissue>
    </source>
</reference>
<dbReference type="Proteomes" id="UP000828390">
    <property type="component" value="Unassembled WGS sequence"/>
</dbReference>
<evidence type="ECO:0000313" key="1">
    <source>
        <dbReference type="EMBL" id="KAH3825981.1"/>
    </source>
</evidence>
<name>A0A9D4JVU9_DREPO</name>
<dbReference type="EMBL" id="JAIWYP010000005">
    <property type="protein sequence ID" value="KAH3825981.1"/>
    <property type="molecule type" value="Genomic_DNA"/>
</dbReference>